<evidence type="ECO:0008006" key="3">
    <source>
        <dbReference type="Google" id="ProtNLM"/>
    </source>
</evidence>
<organism evidence="2">
    <name type="scientific">viral metagenome</name>
    <dbReference type="NCBI Taxonomy" id="1070528"/>
    <lineage>
        <taxon>unclassified sequences</taxon>
        <taxon>metagenomes</taxon>
        <taxon>organismal metagenomes</taxon>
    </lineage>
</organism>
<accession>A0A6C0HZ41</accession>
<keyword evidence="1" id="KW-0812">Transmembrane</keyword>
<protein>
    <recommendedName>
        <fullName evidence="3">Nucleotide-diphospho-sugar transferase domain-containing protein</fullName>
    </recommendedName>
</protein>
<evidence type="ECO:0000256" key="1">
    <source>
        <dbReference type="SAM" id="Phobius"/>
    </source>
</evidence>
<reference evidence="2" key="1">
    <citation type="journal article" date="2020" name="Nature">
        <title>Giant virus diversity and host interactions through global metagenomics.</title>
        <authorList>
            <person name="Schulz F."/>
            <person name="Roux S."/>
            <person name="Paez-Espino D."/>
            <person name="Jungbluth S."/>
            <person name="Walsh D.A."/>
            <person name="Denef V.J."/>
            <person name="McMahon K.D."/>
            <person name="Konstantinidis K.T."/>
            <person name="Eloe-Fadrosh E.A."/>
            <person name="Kyrpides N.C."/>
            <person name="Woyke T."/>
        </authorList>
    </citation>
    <scope>NUCLEOTIDE SEQUENCE</scope>
    <source>
        <strain evidence="2">GVMAG-M-3300023184-182</strain>
    </source>
</reference>
<dbReference type="AlphaFoldDB" id="A0A6C0HZ41"/>
<feature type="transmembrane region" description="Helical" evidence="1">
    <location>
        <begin position="7"/>
        <end position="24"/>
    </location>
</feature>
<keyword evidence="1" id="KW-1133">Transmembrane helix</keyword>
<sequence>MFDSKSILRYAVVLTILAVSAYVGNQIKNKYASNDPEKEYELVQKYLLNDSPLYGNNKPKMWIHSKYEVNARKWESFGSRNTTNLNQPYLHLTIKSVMHHCNDDFHIMLIDDESFAKLLPDWEYGSLKQLREPVKTLIRQLGLAMLVQKYGGMVIPNSFVCTRSLKPLYNDGILDNRAFVAEATNRTSFNTHNAYVPDLYFLGSEKNNDSMHELIEDLKALIVSEKHYYNEIEFTGEIQKRLFEYFKTGYFSLIDGDLIGIKTFKKRQRIMIEDLIEERPIDLSPDSYGIYIDQEEILKRTKYQWFAVMSTEEILASSMFLAKILKKATVDSKSEYAVKPHIEILTNSDL</sequence>
<dbReference type="EMBL" id="MN740045">
    <property type="protein sequence ID" value="QHT85782.1"/>
    <property type="molecule type" value="Genomic_DNA"/>
</dbReference>
<proteinExistence type="predicted"/>
<name>A0A6C0HZ41_9ZZZZ</name>
<keyword evidence="1" id="KW-0472">Membrane</keyword>
<evidence type="ECO:0000313" key="2">
    <source>
        <dbReference type="EMBL" id="QHT85782.1"/>
    </source>
</evidence>